<evidence type="ECO:0000256" key="1">
    <source>
        <dbReference type="ARBA" id="ARBA00010537"/>
    </source>
</evidence>
<evidence type="ECO:0000313" key="8">
    <source>
        <dbReference type="EMBL" id="EAY17749.1"/>
    </source>
</evidence>
<dbReference type="EMBL" id="DS113269">
    <property type="protein sequence ID" value="EAY14523.1"/>
    <property type="molecule type" value="Genomic_DNA"/>
</dbReference>
<dbReference type="EMBL" id="DS113184">
    <property type="protein sequence ID" value="EAY22339.1"/>
    <property type="molecule type" value="Genomic_DNA"/>
</dbReference>
<organism evidence="9 10">
    <name type="scientific">Trichomonas vaginalis (strain ATCC PRA-98 / G3)</name>
    <dbReference type="NCBI Taxonomy" id="412133"/>
    <lineage>
        <taxon>Eukaryota</taxon>
        <taxon>Metamonada</taxon>
        <taxon>Parabasalia</taxon>
        <taxon>Trichomonadida</taxon>
        <taxon>Trichomonadidae</taxon>
        <taxon>Trichomonas</taxon>
    </lineage>
</organism>
<evidence type="ECO:0000256" key="3">
    <source>
        <dbReference type="ARBA" id="ARBA00023274"/>
    </source>
</evidence>
<dbReference type="SUPFAM" id="SSF54747">
    <property type="entry name" value="Ribosomal L11/L12e N-terminal domain"/>
    <property type="match status" value="1"/>
</dbReference>
<dbReference type="OrthoDB" id="1478556at2759"/>
<dbReference type="InterPro" id="IPR036769">
    <property type="entry name" value="Ribosomal_uL11_C_sf"/>
</dbReference>
<dbReference type="eggNOG" id="KOG0886">
    <property type="taxonomic scope" value="Eukaryota"/>
</dbReference>
<dbReference type="CDD" id="cd00349">
    <property type="entry name" value="Ribosomal_L11"/>
    <property type="match status" value="1"/>
</dbReference>
<dbReference type="RefSeq" id="XP_001329884.1">
    <property type="nucleotide sequence ID" value="XM_001329849.1"/>
</dbReference>
<reference evidence="9" key="1">
    <citation type="submission" date="2006-10" db="EMBL/GenBank/DDBJ databases">
        <authorList>
            <person name="Amadeo P."/>
            <person name="Zhao Q."/>
            <person name="Wortman J."/>
            <person name="Fraser-Liggett C."/>
            <person name="Carlton J."/>
        </authorList>
    </citation>
    <scope>NUCLEOTIDE SEQUENCE</scope>
    <source>
        <strain evidence="9">G3</strain>
    </source>
</reference>
<dbReference type="InterPro" id="IPR000911">
    <property type="entry name" value="Ribosomal_uL11"/>
</dbReference>
<dbReference type="PANTHER" id="PTHR11661">
    <property type="entry name" value="60S RIBOSOMAL PROTEIN L12"/>
    <property type="match status" value="1"/>
</dbReference>
<sequence length="160" mass="17180">MADQAVIIKCRVWGGETGVTSKLAPKLGPLGVPAPKVAQEVAKATEKYKGFRATVKITVQNREFKVEVENSTSTLLIAALNEPHRDRKKVKAVKHSGSLSLDTIIDIARTMRPKSCARTLAGTVKEVLGTAQAMGAHVDGMDPKEVQKKIASGEIPIPKE</sequence>
<dbReference type="Pfam" id="PF00298">
    <property type="entry name" value="Ribosomal_L11"/>
    <property type="match status" value="1"/>
</dbReference>
<evidence type="ECO:0000313" key="9">
    <source>
        <dbReference type="EMBL" id="EAY22339.1"/>
    </source>
</evidence>
<protein>
    <submittedName>
        <fullName evidence="9">60S ribosomal protein L12, putative</fullName>
    </submittedName>
</protein>
<evidence type="ECO:0000259" key="5">
    <source>
        <dbReference type="Pfam" id="PF00298"/>
    </source>
</evidence>
<evidence type="ECO:0000313" key="10">
    <source>
        <dbReference type="Proteomes" id="UP000001542"/>
    </source>
</evidence>
<evidence type="ECO:0000256" key="2">
    <source>
        <dbReference type="ARBA" id="ARBA00022980"/>
    </source>
</evidence>
<dbReference type="SMART" id="SM00649">
    <property type="entry name" value="RL11"/>
    <property type="match status" value="1"/>
</dbReference>
<dbReference type="InterPro" id="IPR020783">
    <property type="entry name" value="Ribosomal_uL11_C"/>
</dbReference>
<dbReference type="RefSeq" id="XP_001326746.1">
    <property type="nucleotide sequence ID" value="XM_001326711.1"/>
</dbReference>
<dbReference type="GO" id="GO:0003735">
    <property type="term" value="F:structural constituent of ribosome"/>
    <property type="evidence" value="ECO:0000318"/>
    <property type="project" value="GO_Central"/>
</dbReference>
<accession>A2DB09</accession>
<proteinExistence type="inferred from homology"/>
<dbReference type="Proteomes" id="UP000001542">
    <property type="component" value="Unassembled WGS sequence"/>
</dbReference>
<dbReference type="EMBL" id="DS113226">
    <property type="protein sequence ID" value="EAY17749.1"/>
    <property type="molecule type" value="Genomic_DNA"/>
</dbReference>
<dbReference type="SUPFAM" id="SSF46906">
    <property type="entry name" value="Ribosomal protein L11, C-terminal domain"/>
    <property type="match status" value="1"/>
</dbReference>
<dbReference type="VEuPathDB" id="TrichDB:TVAGG3_0321130"/>
<dbReference type="VEuPathDB" id="TrichDB:TVAGG3_0798550"/>
<dbReference type="SMR" id="A2DB09"/>
<dbReference type="GO" id="GO:0070180">
    <property type="term" value="F:large ribosomal subunit rRNA binding"/>
    <property type="evidence" value="ECO:0000318"/>
    <property type="project" value="GO_Central"/>
</dbReference>
<dbReference type="VEuPathDB" id="TrichDB:TVAG_015780"/>
<feature type="domain" description="Large ribosomal subunit protein uL11 C-terminal" evidence="5">
    <location>
        <begin position="71"/>
        <end position="138"/>
    </location>
</feature>
<reference evidence="9" key="2">
    <citation type="journal article" date="2007" name="Science">
        <title>Draft genome sequence of the sexually transmitted pathogen Trichomonas vaginalis.</title>
        <authorList>
            <person name="Carlton J.M."/>
            <person name="Hirt R.P."/>
            <person name="Silva J.C."/>
            <person name="Delcher A.L."/>
            <person name="Schatz M."/>
            <person name="Zhao Q."/>
            <person name="Wortman J.R."/>
            <person name="Bidwell S.L."/>
            <person name="Alsmark U.C.M."/>
            <person name="Besteiro S."/>
            <person name="Sicheritz-Ponten T."/>
            <person name="Noel C.J."/>
            <person name="Dacks J.B."/>
            <person name="Foster P.G."/>
            <person name="Simillion C."/>
            <person name="Van de Peer Y."/>
            <person name="Miranda-Saavedra D."/>
            <person name="Barton G.J."/>
            <person name="Westrop G.D."/>
            <person name="Mueller S."/>
            <person name="Dessi D."/>
            <person name="Fiori P.L."/>
            <person name="Ren Q."/>
            <person name="Paulsen I."/>
            <person name="Zhang H."/>
            <person name="Bastida-Corcuera F.D."/>
            <person name="Simoes-Barbosa A."/>
            <person name="Brown M.T."/>
            <person name="Hayes R.D."/>
            <person name="Mukherjee M."/>
            <person name="Okumura C.Y."/>
            <person name="Schneider R."/>
            <person name="Smith A.J."/>
            <person name="Vanacova S."/>
            <person name="Villalvazo M."/>
            <person name="Haas B.J."/>
            <person name="Pertea M."/>
            <person name="Feldblyum T.V."/>
            <person name="Utterback T.R."/>
            <person name="Shu C.L."/>
            <person name="Osoegawa K."/>
            <person name="de Jong P.J."/>
            <person name="Hrdy I."/>
            <person name="Horvathova L."/>
            <person name="Zubacova Z."/>
            <person name="Dolezal P."/>
            <person name="Malik S.B."/>
            <person name="Logsdon J.M. Jr."/>
            <person name="Henze K."/>
            <person name="Gupta A."/>
            <person name="Wang C.C."/>
            <person name="Dunne R.L."/>
            <person name="Upcroft J.A."/>
            <person name="Upcroft P."/>
            <person name="White O."/>
            <person name="Salzberg S.L."/>
            <person name="Tang P."/>
            <person name="Chiu C.-H."/>
            <person name="Lee Y.-S."/>
            <person name="Embley T.M."/>
            <person name="Coombs G.H."/>
            <person name="Mottram J.C."/>
            <person name="Tachezy J."/>
            <person name="Fraser-Liggett C.M."/>
            <person name="Johnson P.J."/>
        </authorList>
    </citation>
    <scope>NUCLEOTIDE SEQUENCE [LARGE SCALE GENOMIC DNA]</scope>
    <source>
        <strain evidence="9">G3</strain>
    </source>
</reference>
<dbReference type="InterPro" id="IPR036796">
    <property type="entry name" value="Ribosomal_uL11_N_sf"/>
</dbReference>
<evidence type="ECO:0000313" key="7">
    <source>
        <dbReference type="EMBL" id="EAY14523.1"/>
    </source>
</evidence>
<dbReference type="GO" id="GO:0006412">
    <property type="term" value="P:translation"/>
    <property type="evidence" value="ECO:0000318"/>
    <property type="project" value="GO_Central"/>
</dbReference>
<keyword evidence="2 4" id="KW-0689">Ribosomal protein</keyword>
<dbReference type="Gene3D" id="3.30.1550.10">
    <property type="entry name" value="Ribosomal protein L11/L12, N-terminal domain"/>
    <property type="match status" value="1"/>
</dbReference>
<dbReference type="RefSeq" id="XP_001583325.1">
    <property type="nucleotide sequence ID" value="XM_001583275.1"/>
</dbReference>
<dbReference type="Gene3D" id="1.10.10.250">
    <property type="entry name" value="Ribosomal protein L11, C-terminal domain"/>
    <property type="match status" value="1"/>
</dbReference>
<name>A2DB09_TRIV3</name>
<dbReference type="InterPro" id="IPR020784">
    <property type="entry name" value="Ribosomal_uL11_N"/>
</dbReference>
<gene>
    <name evidence="8" type="ORF">TVAG_015780</name>
    <name evidence="9" type="ORF">TVAG_378180</name>
    <name evidence="7" type="ORF">TVAG_388550</name>
</gene>
<evidence type="ECO:0000256" key="4">
    <source>
        <dbReference type="RuleBase" id="RU003978"/>
    </source>
</evidence>
<keyword evidence="3 4" id="KW-0687">Ribonucleoprotein</keyword>
<evidence type="ECO:0000259" key="6">
    <source>
        <dbReference type="Pfam" id="PF03946"/>
    </source>
</evidence>
<dbReference type="KEGG" id="tva:4775768"/>
<dbReference type="STRING" id="5722.A2DB09"/>
<dbReference type="VEuPathDB" id="TrichDB:TVAGG3_0908290"/>
<dbReference type="FunFam" id="1.10.10.250:FF:000002">
    <property type="entry name" value="60S ribosomal protein L12"/>
    <property type="match status" value="1"/>
</dbReference>
<dbReference type="Pfam" id="PF03946">
    <property type="entry name" value="Ribosomal_L11_N"/>
    <property type="match status" value="1"/>
</dbReference>
<dbReference type="KEGG" id="tva:4772513"/>
<dbReference type="KEGG" id="tva:75672451"/>
<comment type="similarity">
    <text evidence="1 4">Belongs to the universal ribosomal protein uL11 family.</text>
</comment>
<dbReference type="PANTHER" id="PTHR11661:SF2">
    <property type="entry name" value="LARGE RIBOSOMAL SUBUNIT PROTEIN UL11"/>
    <property type="match status" value="1"/>
</dbReference>
<feature type="domain" description="Large ribosomal subunit protein uL11 N-terminal" evidence="6">
    <location>
        <begin position="8"/>
        <end position="64"/>
    </location>
</feature>
<dbReference type="AlphaFoldDB" id="A2DB09"/>
<dbReference type="FunCoup" id="A2DB09">
    <property type="interactions" value="556"/>
</dbReference>
<dbReference type="HAMAP" id="MF_00736">
    <property type="entry name" value="Ribosomal_uL11"/>
    <property type="match status" value="1"/>
</dbReference>
<keyword evidence="10" id="KW-1185">Reference proteome</keyword>
<dbReference type="GO" id="GO:0022625">
    <property type="term" value="C:cytosolic large ribosomal subunit"/>
    <property type="evidence" value="ECO:0000318"/>
    <property type="project" value="GO_Central"/>
</dbReference>